<gene>
    <name evidence="2" type="ORF">M9Y10_017092</name>
</gene>
<evidence type="ECO:0000313" key="3">
    <source>
        <dbReference type="Proteomes" id="UP001470230"/>
    </source>
</evidence>
<name>A0ABR2HWW9_9EUKA</name>
<dbReference type="EMBL" id="JAPFFF010000022">
    <property type="protein sequence ID" value="KAK8853531.1"/>
    <property type="molecule type" value="Genomic_DNA"/>
</dbReference>
<sequence length="133" mass="15796">MSEQVIEFVTINEHPDYEILNDYPYTIKRKDNHYVVSEYIDKSTGYVRLHLNRKPYQKHQIIAKQFIPNPNNLPFVDHISRDRTDHHLSNLRWVSAKENSINVSSRNGVEYVFVDNIPDDSIVITHYDVNNKR</sequence>
<accession>A0ABR2HWW9</accession>
<dbReference type="InterPro" id="IPR044925">
    <property type="entry name" value="His-Me_finger_sf"/>
</dbReference>
<dbReference type="InterPro" id="IPR003615">
    <property type="entry name" value="HNH_nuc"/>
</dbReference>
<feature type="domain" description="HNH nuclease" evidence="1">
    <location>
        <begin position="56"/>
        <end position="100"/>
    </location>
</feature>
<protein>
    <recommendedName>
        <fullName evidence="1">HNH nuclease domain-containing protein</fullName>
    </recommendedName>
</protein>
<dbReference type="SUPFAM" id="SSF54060">
    <property type="entry name" value="His-Me finger endonucleases"/>
    <property type="match status" value="1"/>
</dbReference>
<keyword evidence="3" id="KW-1185">Reference proteome</keyword>
<evidence type="ECO:0000313" key="2">
    <source>
        <dbReference type="EMBL" id="KAK8853531.1"/>
    </source>
</evidence>
<proteinExistence type="predicted"/>
<dbReference type="Proteomes" id="UP001470230">
    <property type="component" value="Unassembled WGS sequence"/>
</dbReference>
<comment type="caution">
    <text evidence="2">The sequence shown here is derived from an EMBL/GenBank/DDBJ whole genome shotgun (WGS) entry which is preliminary data.</text>
</comment>
<dbReference type="Gene3D" id="3.90.75.20">
    <property type="match status" value="1"/>
</dbReference>
<evidence type="ECO:0000259" key="1">
    <source>
        <dbReference type="Pfam" id="PF13392"/>
    </source>
</evidence>
<organism evidence="2 3">
    <name type="scientific">Tritrichomonas musculus</name>
    <dbReference type="NCBI Taxonomy" id="1915356"/>
    <lineage>
        <taxon>Eukaryota</taxon>
        <taxon>Metamonada</taxon>
        <taxon>Parabasalia</taxon>
        <taxon>Tritrichomonadida</taxon>
        <taxon>Tritrichomonadidae</taxon>
        <taxon>Tritrichomonas</taxon>
    </lineage>
</organism>
<dbReference type="Pfam" id="PF13392">
    <property type="entry name" value="HNH_3"/>
    <property type="match status" value="1"/>
</dbReference>
<reference evidence="2 3" key="1">
    <citation type="submission" date="2024-04" db="EMBL/GenBank/DDBJ databases">
        <title>Tritrichomonas musculus Genome.</title>
        <authorList>
            <person name="Alves-Ferreira E."/>
            <person name="Grigg M."/>
            <person name="Lorenzi H."/>
            <person name="Galac M."/>
        </authorList>
    </citation>
    <scope>NUCLEOTIDE SEQUENCE [LARGE SCALE GENOMIC DNA]</scope>
    <source>
        <strain evidence="2 3">EAF2021</strain>
    </source>
</reference>